<sequence length="82" mass="8910">MSNFANNHNKNKGDIADYSAPLAWRKSARSTSNDNCVEVALLLEGGTAVRDSKNPGGPVLRFSAGEWRAFISDTRIGRFANP</sequence>
<evidence type="ECO:0000259" key="1">
    <source>
        <dbReference type="Pfam" id="PF04149"/>
    </source>
</evidence>
<evidence type="ECO:0000313" key="2">
    <source>
        <dbReference type="EMBL" id="MFC4534289.1"/>
    </source>
</evidence>
<comment type="caution">
    <text evidence="2">The sequence shown here is derived from an EMBL/GenBank/DDBJ whole genome shotgun (WGS) entry which is preliminary data.</text>
</comment>
<evidence type="ECO:0000313" key="3">
    <source>
        <dbReference type="Proteomes" id="UP001596004"/>
    </source>
</evidence>
<reference evidence="3" key="1">
    <citation type="journal article" date="2019" name="Int. J. Syst. Evol. Microbiol.">
        <title>The Global Catalogue of Microorganisms (GCM) 10K type strain sequencing project: providing services to taxonomists for standard genome sequencing and annotation.</title>
        <authorList>
            <consortium name="The Broad Institute Genomics Platform"/>
            <consortium name="The Broad Institute Genome Sequencing Center for Infectious Disease"/>
            <person name="Wu L."/>
            <person name="Ma J."/>
        </authorList>
    </citation>
    <scope>NUCLEOTIDE SEQUENCE [LARGE SCALE GENOMIC DNA]</scope>
    <source>
        <strain evidence="3">CGMCC 4.7132</strain>
    </source>
</reference>
<gene>
    <name evidence="2" type="ORF">ACFO60_26320</name>
</gene>
<dbReference type="Pfam" id="PF04149">
    <property type="entry name" value="DUF397"/>
    <property type="match status" value="1"/>
</dbReference>
<dbReference type="InterPro" id="IPR007278">
    <property type="entry name" value="DUF397"/>
</dbReference>
<dbReference type="RefSeq" id="WP_380844632.1">
    <property type="nucleotide sequence ID" value="NZ_JBHSFP010000021.1"/>
</dbReference>
<organism evidence="2 3">
    <name type="scientific">Sphaerisporangium dianthi</name>
    <dbReference type="NCBI Taxonomy" id="1436120"/>
    <lineage>
        <taxon>Bacteria</taxon>
        <taxon>Bacillati</taxon>
        <taxon>Actinomycetota</taxon>
        <taxon>Actinomycetes</taxon>
        <taxon>Streptosporangiales</taxon>
        <taxon>Streptosporangiaceae</taxon>
        <taxon>Sphaerisporangium</taxon>
    </lineage>
</organism>
<protein>
    <submittedName>
        <fullName evidence="2">DUF397 domain-containing protein</fullName>
    </submittedName>
</protein>
<dbReference type="Proteomes" id="UP001596004">
    <property type="component" value="Unassembled WGS sequence"/>
</dbReference>
<accession>A0ABV9CP29</accession>
<name>A0ABV9CP29_9ACTN</name>
<dbReference type="EMBL" id="JBHSFP010000021">
    <property type="protein sequence ID" value="MFC4534289.1"/>
    <property type="molecule type" value="Genomic_DNA"/>
</dbReference>
<feature type="domain" description="DUF397" evidence="1">
    <location>
        <begin position="22"/>
        <end position="74"/>
    </location>
</feature>
<keyword evidence="3" id="KW-1185">Reference proteome</keyword>
<proteinExistence type="predicted"/>